<evidence type="ECO:0000256" key="4">
    <source>
        <dbReference type="SAM" id="Coils"/>
    </source>
</evidence>
<accession>A0A1L5FBG3</accession>
<dbReference type="InterPro" id="IPR003660">
    <property type="entry name" value="HAMP_dom"/>
</dbReference>
<dbReference type="PANTHER" id="PTHR32089:SF112">
    <property type="entry name" value="LYSOZYME-LIKE PROTEIN-RELATED"/>
    <property type="match status" value="1"/>
</dbReference>
<evidence type="ECO:0000256" key="1">
    <source>
        <dbReference type="ARBA" id="ARBA00023224"/>
    </source>
</evidence>
<keyword evidence="4" id="KW-0175">Coiled coil</keyword>
<reference evidence="8 9" key="1">
    <citation type="submission" date="2016-12" db="EMBL/GenBank/DDBJ databases">
        <title>Complete genome sequence of Clostridium kluyveri JZZ isolated from the pit mud of a Chinese flavor liquor-making factory.</title>
        <authorList>
            <person name="Wang Y."/>
        </authorList>
    </citation>
    <scope>NUCLEOTIDE SEQUENCE [LARGE SCALE GENOMIC DNA]</scope>
    <source>
        <strain evidence="8 9">JZZ</strain>
    </source>
</reference>
<dbReference type="Gene3D" id="1.10.287.950">
    <property type="entry name" value="Methyl-accepting chemotaxis protein"/>
    <property type="match status" value="1"/>
</dbReference>
<feature type="domain" description="Methyl-accepting transducer" evidence="6">
    <location>
        <begin position="283"/>
        <end position="534"/>
    </location>
</feature>
<dbReference type="Pfam" id="PF00672">
    <property type="entry name" value="HAMP"/>
    <property type="match status" value="1"/>
</dbReference>
<feature type="coiled-coil region" evidence="4">
    <location>
        <begin position="82"/>
        <end position="109"/>
    </location>
</feature>
<dbReference type="InterPro" id="IPR024478">
    <property type="entry name" value="HlyB_4HB_MCP"/>
</dbReference>
<dbReference type="SUPFAM" id="SSF58104">
    <property type="entry name" value="Methyl-accepting chemotaxis protein (MCP) signaling domain"/>
    <property type="match status" value="1"/>
</dbReference>
<dbReference type="GO" id="GO:0004888">
    <property type="term" value="F:transmembrane signaling receptor activity"/>
    <property type="evidence" value="ECO:0007669"/>
    <property type="project" value="InterPro"/>
</dbReference>
<feature type="transmembrane region" description="Helical" evidence="5">
    <location>
        <begin position="13"/>
        <end position="32"/>
    </location>
</feature>
<dbReference type="Proteomes" id="UP000184604">
    <property type="component" value="Chromosome"/>
</dbReference>
<gene>
    <name evidence="8" type="ORF">BS101_17255</name>
</gene>
<name>A0A1L5FBG3_CLOKL</name>
<dbReference type="PROSITE" id="PS50111">
    <property type="entry name" value="CHEMOTAXIS_TRANSDUC_2"/>
    <property type="match status" value="1"/>
</dbReference>
<evidence type="ECO:0000313" key="9">
    <source>
        <dbReference type="Proteomes" id="UP000184604"/>
    </source>
</evidence>
<dbReference type="GO" id="GO:0006935">
    <property type="term" value="P:chemotaxis"/>
    <property type="evidence" value="ECO:0007669"/>
    <property type="project" value="InterPro"/>
</dbReference>
<feature type="domain" description="HAMP" evidence="7">
    <location>
        <begin position="212"/>
        <end position="264"/>
    </location>
</feature>
<keyword evidence="5" id="KW-1133">Transmembrane helix</keyword>
<evidence type="ECO:0000256" key="2">
    <source>
        <dbReference type="ARBA" id="ARBA00029447"/>
    </source>
</evidence>
<dbReference type="EMBL" id="CP018335">
    <property type="protein sequence ID" value="APM40356.1"/>
    <property type="molecule type" value="Genomic_DNA"/>
</dbReference>
<dbReference type="Pfam" id="PF12729">
    <property type="entry name" value="4HB_MCP_1"/>
    <property type="match status" value="1"/>
</dbReference>
<dbReference type="PRINTS" id="PR00260">
    <property type="entry name" value="CHEMTRNSDUCR"/>
</dbReference>
<proteinExistence type="inferred from homology"/>
<comment type="similarity">
    <text evidence="2">Belongs to the methyl-accepting chemotaxis (MCP) protein family.</text>
</comment>
<feature type="transmembrane region" description="Helical" evidence="5">
    <location>
        <begin position="189"/>
        <end position="209"/>
    </location>
</feature>
<evidence type="ECO:0000259" key="7">
    <source>
        <dbReference type="PROSITE" id="PS50885"/>
    </source>
</evidence>
<evidence type="ECO:0000259" key="6">
    <source>
        <dbReference type="PROSITE" id="PS50111"/>
    </source>
</evidence>
<dbReference type="InterPro" id="IPR004090">
    <property type="entry name" value="Chemotax_Me-accpt_rcpt"/>
</dbReference>
<dbReference type="Pfam" id="PF00015">
    <property type="entry name" value="MCPsignal"/>
    <property type="match status" value="1"/>
</dbReference>
<protein>
    <submittedName>
        <fullName evidence="8">Methyl-accepting chemotaxis protein</fullName>
    </submittedName>
</protein>
<dbReference type="AlphaFoldDB" id="A0A1L5FBG3"/>
<keyword evidence="1 3" id="KW-0807">Transducer</keyword>
<dbReference type="PANTHER" id="PTHR32089">
    <property type="entry name" value="METHYL-ACCEPTING CHEMOTAXIS PROTEIN MCPB"/>
    <property type="match status" value="1"/>
</dbReference>
<dbReference type="GO" id="GO:0007165">
    <property type="term" value="P:signal transduction"/>
    <property type="evidence" value="ECO:0007669"/>
    <property type="project" value="UniProtKB-KW"/>
</dbReference>
<dbReference type="RefSeq" id="WP_073539954.1">
    <property type="nucleotide sequence ID" value="NZ_CP018335.1"/>
</dbReference>
<keyword evidence="5" id="KW-0812">Transmembrane</keyword>
<organism evidence="8 9">
    <name type="scientific">Clostridium kluyveri</name>
    <dbReference type="NCBI Taxonomy" id="1534"/>
    <lineage>
        <taxon>Bacteria</taxon>
        <taxon>Bacillati</taxon>
        <taxon>Bacillota</taxon>
        <taxon>Clostridia</taxon>
        <taxon>Eubacteriales</taxon>
        <taxon>Clostridiaceae</taxon>
        <taxon>Clostridium</taxon>
    </lineage>
</organism>
<evidence type="ECO:0000313" key="8">
    <source>
        <dbReference type="EMBL" id="APM40356.1"/>
    </source>
</evidence>
<dbReference type="InterPro" id="IPR004089">
    <property type="entry name" value="MCPsignal_dom"/>
</dbReference>
<evidence type="ECO:0000256" key="3">
    <source>
        <dbReference type="PROSITE-ProRule" id="PRU00284"/>
    </source>
</evidence>
<evidence type="ECO:0000256" key="5">
    <source>
        <dbReference type="SAM" id="Phobius"/>
    </source>
</evidence>
<keyword evidence="5" id="KW-0472">Membrane</keyword>
<dbReference type="CDD" id="cd06225">
    <property type="entry name" value="HAMP"/>
    <property type="match status" value="1"/>
</dbReference>
<dbReference type="OrthoDB" id="1887545at2"/>
<dbReference type="GO" id="GO:0016020">
    <property type="term" value="C:membrane"/>
    <property type="evidence" value="ECO:0007669"/>
    <property type="project" value="InterPro"/>
</dbReference>
<sequence>MNWFSNLKIFKKLMLSFIVITLFTCLVGIISINKIGKVNTSLNNMYNVNLKSTNILQELKTNLMEARSDMLVILDPINKDSLNDIISNVDKLKEKNEKLQSDYKSTIVTDKDKQLYEEFQQYLEGWRSARENYVKSIQQGDYENGRTQFGQTETYRTKMFSVLDQYIDLKVKAAGKDYDDGIAQYRSSFIFLIIIILASAALSIILGILTSSNINKPILKIKELVDKFSNFDFSSNTNITRKDELGQVTLSLNKAQKNIVDLVKNIMEDSENMSSSSQELSATAEELSSKAQSIDNSLKTVASSIQETSAASEQITASIEEVDSGVNELSQKAMEGSDNSIHAKERANNVKNTGKTAMEYTEEIYEEKKQNTLKAIEDGKVVEDIRQMADTIGSIAEQTNLLALNAAIEAARAGEHGKGFAVVAEEVGKLAEQSSEAVVGIQDTIVKVQEAFKNISKSSEEILDFINEKVNPQFETFAGMGVEYYNDSDFVSKMSEELASMSGELAATIGQVSEAAQSMASTAQSSWENTEIIQNGIDETTKAVGQVSMTAQSQAELAQRLNEMVQKFKI</sequence>
<dbReference type="PROSITE" id="PS50885">
    <property type="entry name" value="HAMP"/>
    <property type="match status" value="1"/>
</dbReference>
<dbReference type="SMART" id="SM00283">
    <property type="entry name" value="MA"/>
    <property type="match status" value="1"/>
</dbReference>